<dbReference type="AlphaFoldDB" id="A0A437LUX6"/>
<dbReference type="InterPro" id="IPR039261">
    <property type="entry name" value="FNR_nucleotide-bd"/>
</dbReference>
<keyword evidence="2" id="KW-0288">FMN</keyword>
<dbReference type="EMBL" id="SACN01000006">
    <property type="protein sequence ID" value="RVT89235.1"/>
    <property type="molecule type" value="Genomic_DNA"/>
</dbReference>
<protein>
    <recommendedName>
        <fullName evidence="4">NADPH--hemoprotein reductase</fullName>
        <ecNumber evidence="4">1.6.2.4</ecNumber>
    </recommendedName>
</protein>
<organism evidence="8 9">
    <name type="scientific">Sphingomonas crocodyli</name>
    <dbReference type="NCBI Taxonomy" id="1979270"/>
    <lineage>
        <taxon>Bacteria</taxon>
        <taxon>Pseudomonadati</taxon>
        <taxon>Pseudomonadota</taxon>
        <taxon>Alphaproteobacteria</taxon>
        <taxon>Sphingomonadales</taxon>
        <taxon>Sphingomonadaceae</taxon>
        <taxon>Sphingomonas</taxon>
    </lineage>
</organism>
<dbReference type="CDD" id="cd06200">
    <property type="entry name" value="SiR_like1"/>
    <property type="match status" value="1"/>
</dbReference>
<evidence type="ECO:0000256" key="4">
    <source>
        <dbReference type="ARBA" id="ARBA00023797"/>
    </source>
</evidence>
<dbReference type="GO" id="GO:0010181">
    <property type="term" value="F:FMN binding"/>
    <property type="evidence" value="ECO:0007669"/>
    <property type="project" value="InterPro"/>
</dbReference>
<keyword evidence="9" id="KW-1185">Reference proteome</keyword>
<dbReference type="Proteomes" id="UP000282971">
    <property type="component" value="Unassembled WGS sequence"/>
</dbReference>
<evidence type="ECO:0000256" key="2">
    <source>
        <dbReference type="ARBA" id="ARBA00022643"/>
    </source>
</evidence>
<dbReference type="InterPro" id="IPR008254">
    <property type="entry name" value="Flavodoxin/NO_synth"/>
</dbReference>
<accession>A0A437LUX6</accession>
<evidence type="ECO:0000256" key="5">
    <source>
        <dbReference type="SAM" id="Phobius"/>
    </source>
</evidence>
<keyword evidence="3" id="KW-0249">Electron transport</keyword>
<reference evidence="8 9" key="1">
    <citation type="submission" date="2019-01" db="EMBL/GenBank/DDBJ databases">
        <authorList>
            <person name="Chen W.-M."/>
        </authorList>
    </citation>
    <scope>NUCLEOTIDE SEQUENCE [LARGE SCALE GENOMIC DNA]</scope>
    <source>
        <strain evidence="8 9">CCP-7</strain>
    </source>
</reference>
<dbReference type="SUPFAM" id="SSF52343">
    <property type="entry name" value="Ferredoxin reductase-like, C-terminal NADP-linked domain"/>
    <property type="match status" value="1"/>
</dbReference>
<dbReference type="PRINTS" id="PR00371">
    <property type="entry name" value="FPNCR"/>
</dbReference>
<dbReference type="GO" id="GO:0050660">
    <property type="term" value="F:flavin adenine dinucleotide binding"/>
    <property type="evidence" value="ECO:0007669"/>
    <property type="project" value="TreeGrafter"/>
</dbReference>
<feature type="domain" description="FAD-binding FR-type" evidence="7">
    <location>
        <begin position="199"/>
        <end position="320"/>
    </location>
</feature>
<dbReference type="Gene3D" id="3.40.50.80">
    <property type="entry name" value="Nucleotide-binding domain of ferredoxin-NADP reductase (FNR) module"/>
    <property type="match status" value="1"/>
</dbReference>
<keyword evidence="5" id="KW-0812">Transmembrane</keyword>
<evidence type="ECO:0000259" key="6">
    <source>
        <dbReference type="PROSITE" id="PS50902"/>
    </source>
</evidence>
<gene>
    <name evidence="8" type="ORF">EOD43_23285</name>
</gene>
<proteinExistence type="predicted"/>
<dbReference type="SUPFAM" id="SSF52218">
    <property type="entry name" value="Flavoproteins"/>
    <property type="match status" value="1"/>
</dbReference>
<comment type="caution">
    <text evidence="8">The sequence shown here is derived from an EMBL/GenBank/DDBJ whole genome shotgun (WGS) entry which is preliminary data.</text>
</comment>
<feature type="domain" description="Flavodoxin-like" evidence="6">
    <location>
        <begin position="51"/>
        <end position="185"/>
    </location>
</feature>
<dbReference type="PROSITE" id="PS51384">
    <property type="entry name" value="FAD_FR"/>
    <property type="match status" value="1"/>
</dbReference>
<evidence type="ECO:0000313" key="8">
    <source>
        <dbReference type="EMBL" id="RVT89235.1"/>
    </source>
</evidence>
<dbReference type="InterPro" id="IPR001094">
    <property type="entry name" value="Flavdoxin-like"/>
</dbReference>
<dbReference type="EC" id="1.6.2.4" evidence="4"/>
<dbReference type="GO" id="GO:0003958">
    <property type="term" value="F:NADPH-hemoprotein reductase activity"/>
    <property type="evidence" value="ECO:0007669"/>
    <property type="project" value="UniProtKB-EC"/>
</dbReference>
<feature type="transmembrane region" description="Helical" evidence="5">
    <location>
        <begin position="6"/>
        <end position="27"/>
    </location>
</feature>
<dbReference type="PRINTS" id="PR00369">
    <property type="entry name" value="FLAVODOXIN"/>
</dbReference>
<keyword evidence="5" id="KW-1133">Transmembrane helix</keyword>
<keyword evidence="1" id="KW-0285">Flavoprotein</keyword>
<evidence type="ECO:0000256" key="1">
    <source>
        <dbReference type="ARBA" id="ARBA00022630"/>
    </source>
</evidence>
<dbReference type="SUPFAM" id="SSF63380">
    <property type="entry name" value="Riboflavin synthase domain-like"/>
    <property type="match status" value="1"/>
</dbReference>
<name>A0A437LUX6_9SPHN</name>
<dbReference type="RefSeq" id="WP_127746825.1">
    <property type="nucleotide sequence ID" value="NZ_SACN01000006.1"/>
</dbReference>
<dbReference type="Pfam" id="PF00258">
    <property type="entry name" value="Flavodoxin_1"/>
    <property type="match status" value="1"/>
</dbReference>
<dbReference type="InterPro" id="IPR017927">
    <property type="entry name" value="FAD-bd_FR_type"/>
</dbReference>
<sequence>MDVEFQQFAWAGAAISAWAALTLGIYIRTRFQRREAEPADMPVADTNEPVTLVLWASQTGFAEDLALRTGRALRDAGVNTRILPIATVTNDQIAGAKSALIIASTTGEGDAPDGAERFLQRDLPALYGLEYALLALGDSSYAHYCGFGHKLDHFLRAKGAHPLTDLVEVDNGDVGALHHWQQQLWLFGASRSEPDWAPPEYGAWRLARRDHLNPGSAGKPVWHIRLEPQGDLPEWIPGAIAEIYPGPADPILTGGQAPSLPHREYSIASLPSDGGVELVVRLRELEDGTFGLGSGWLCDQAPVGAPIGMRLRANSGFAPPSDETPMILVGNGTGIAGLRAHIKARPAGTRNWLIFGERNSAHDSLLGNEIAEWIASGHLERCDLVFSRDGEGPRYVADQIEAAAEEVMSWVMAGGAIFVCGSLSGMAGDVDTTLARILDRENLDDLIDQGRYRRDVY</sequence>
<keyword evidence="3" id="KW-0813">Transport</keyword>
<dbReference type="OrthoDB" id="9764248at2"/>
<dbReference type="PROSITE" id="PS50902">
    <property type="entry name" value="FLAVODOXIN_LIKE"/>
    <property type="match status" value="1"/>
</dbReference>
<dbReference type="Pfam" id="PF00175">
    <property type="entry name" value="NAD_binding_1"/>
    <property type="match status" value="1"/>
</dbReference>
<dbReference type="PANTHER" id="PTHR19384:SF17">
    <property type="entry name" value="NADPH--CYTOCHROME P450 REDUCTASE"/>
    <property type="match status" value="1"/>
</dbReference>
<evidence type="ECO:0000256" key="3">
    <source>
        <dbReference type="ARBA" id="ARBA00022982"/>
    </source>
</evidence>
<dbReference type="InterPro" id="IPR001433">
    <property type="entry name" value="OxRdtase_FAD/NAD-bd"/>
</dbReference>
<dbReference type="GO" id="GO:0005829">
    <property type="term" value="C:cytosol"/>
    <property type="evidence" value="ECO:0007669"/>
    <property type="project" value="TreeGrafter"/>
</dbReference>
<dbReference type="InterPro" id="IPR029039">
    <property type="entry name" value="Flavoprotein-like_sf"/>
</dbReference>
<evidence type="ECO:0000259" key="7">
    <source>
        <dbReference type="PROSITE" id="PS51384"/>
    </source>
</evidence>
<dbReference type="Gene3D" id="3.40.50.360">
    <property type="match status" value="1"/>
</dbReference>
<keyword evidence="5" id="KW-0472">Membrane</keyword>
<evidence type="ECO:0000313" key="9">
    <source>
        <dbReference type="Proteomes" id="UP000282971"/>
    </source>
</evidence>
<dbReference type="PANTHER" id="PTHR19384">
    <property type="entry name" value="NITRIC OXIDE SYNTHASE-RELATED"/>
    <property type="match status" value="1"/>
</dbReference>
<dbReference type="InterPro" id="IPR001709">
    <property type="entry name" value="Flavoprot_Pyr_Nucl_cyt_Rdtase"/>
</dbReference>
<dbReference type="InterPro" id="IPR017938">
    <property type="entry name" value="Riboflavin_synthase-like_b-brl"/>
</dbReference>